<sequence length="435" mass="49568">MHCEPNKSRVSLMAKDIIVSILVPPTYNTLCCYNAVLSCFGEDSYKMLVRSNPSAFTSFASSQTPPSLFSSFSIIAMLDVTSLPPELICMMADYLSAEDLLSLRAVSKDMKALTTKALEPVWTRSLRVIRTDFSNQSLSRIHRIAENDGLRDYVRIMRIEPPFGPLTPLHRVTMYNLIKDPTLIPKIKTLKDDLVHSLKNCRSFELCLSWKEGNLTYLDSDDVLSILFHIFVEAEFPVENLALYTHRYTEESQRPKRARPYTRMHKQPNLARAWTQLTTLQVTQPYFFHLANYLYRILPQIIQTAPRLERLIIIGNAISGQSRDLVSLIKNVKPLAEIKHLEIHRSGIALEDIQEWLQLIGGHLLSLTFSGCSTITSVPWATFLSCVKNNCPRLQAVTIEDMLVGLECLTVQYDGEGLADALDDVMWKFEEADWY</sequence>
<dbReference type="AlphaFoldDB" id="A0A8T8X4X7"/>
<keyword evidence="3" id="KW-1185">Reference proteome</keyword>
<dbReference type="PROSITE" id="PS50181">
    <property type="entry name" value="FBOX"/>
    <property type="match status" value="1"/>
</dbReference>
<evidence type="ECO:0000259" key="1">
    <source>
        <dbReference type="PROSITE" id="PS50181"/>
    </source>
</evidence>
<evidence type="ECO:0000313" key="2">
    <source>
        <dbReference type="EMBL" id="RAH83075.1"/>
    </source>
</evidence>
<accession>A0A8T8X4X7</accession>
<name>A0A8T8X4X7_ASPJA</name>
<evidence type="ECO:0000313" key="3">
    <source>
        <dbReference type="Proteomes" id="UP000249497"/>
    </source>
</evidence>
<dbReference type="OrthoDB" id="5279008at2759"/>
<feature type="domain" description="F-box" evidence="1">
    <location>
        <begin position="77"/>
        <end position="125"/>
    </location>
</feature>
<dbReference type="InterPro" id="IPR001810">
    <property type="entry name" value="F-box_dom"/>
</dbReference>
<dbReference type="RefSeq" id="XP_025528969.1">
    <property type="nucleotide sequence ID" value="XM_025677498.1"/>
</dbReference>
<organism evidence="2 3">
    <name type="scientific">Aspergillus japonicus CBS 114.51</name>
    <dbReference type="NCBI Taxonomy" id="1448312"/>
    <lineage>
        <taxon>Eukaryota</taxon>
        <taxon>Fungi</taxon>
        <taxon>Dikarya</taxon>
        <taxon>Ascomycota</taxon>
        <taxon>Pezizomycotina</taxon>
        <taxon>Eurotiomycetes</taxon>
        <taxon>Eurotiomycetidae</taxon>
        <taxon>Eurotiales</taxon>
        <taxon>Aspergillaceae</taxon>
        <taxon>Aspergillus</taxon>
        <taxon>Aspergillus subgen. Circumdati</taxon>
    </lineage>
</organism>
<dbReference type="SUPFAM" id="SSF52047">
    <property type="entry name" value="RNI-like"/>
    <property type="match status" value="1"/>
</dbReference>
<protein>
    <recommendedName>
        <fullName evidence="1">F-box domain-containing protein</fullName>
    </recommendedName>
</protein>
<dbReference type="Proteomes" id="UP000249497">
    <property type="component" value="Unassembled WGS sequence"/>
</dbReference>
<dbReference type="Gene3D" id="3.80.10.10">
    <property type="entry name" value="Ribonuclease Inhibitor"/>
    <property type="match status" value="1"/>
</dbReference>
<gene>
    <name evidence="2" type="ORF">BO86DRAFT_60715</name>
</gene>
<proteinExistence type="predicted"/>
<dbReference type="InterPro" id="IPR036047">
    <property type="entry name" value="F-box-like_dom_sf"/>
</dbReference>
<dbReference type="EMBL" id="KZ824785">
    <property type="protein sequence ID" value="RAH83075.1"/>
    <property type="molecule type" value="Genomic_DNA"/>
</dbReference>
<dbReference type="InterPro" id="IPR032675">
    <property type="entry name" value="LRR_dom_sf"/>
</dbReference>
<reference evidence="2 3" key="1">
    <citation type="submission" date="2018-02" db="EMBL/GenBank/DDBJ databases">
        <title>The genomes of Aspergillus section Nigri reveals drivers in fungal speciation.</title>
        <authorList>
            <consortium name="DOE Joint Genome Institute"/>
            <person name="Vesth T.C."/>
            <person name="Nybo J."/>
            <person name="Theobald S."/>
            <person name="Brandl J."/>
            <person name="Frisvad J.C."/>
            <person name="Nielsen K.F."/>
            <person name="Lyhne E.K."/>
            <person name="Kogle M.E."/>
            <person name="Kuo A."/>
            <person name="Riley R."/>
            <person name="Clum A."/>
            <person name="Nolan M."/>
            <person name="Lipzen A."/>
            <person name="Salamov A."/>
            <person name="Henrissat B."/>
            <person name="Wiebenga A."/>
            <person name="De vries R.P."/>
            <person name="Grigoriev I.V."/>
            <person name="Mortensen U.H."/>
            <person name="Andersen M.R."/>
            <person name="Baker S.E."/>
        </authorList>
    </citation>
    <scope>NUCLEOTIDE SEQUENCE [LARGE SCALE GENOMIC DNA]</scope>
    <source>
        <strain evidence="2 3">CBS 114.51</strain>
    </source>
</reference>
<dbReference type="GeneID" id="37181191"/>
<dbReference type="CDD" id="cd09917">
    <property type="entry name" value="F-box_SF"/>
    <property type="match status" value="1"/>
</dbReference>
<dbReference type="SUPFAM" id="SSF81383">
    <property type="entry name" value="F-box domain"/>
    <property type="match status" value="1"/>
</dbReference>